<feature type="transmembrane region" description="Helical" evidence="1">
    <location>
        <begin position="178"/>
        <end position="199"/>
    </location>
</feature>
<feature type="transmembrane region" description="Helical" evidence="1">
    <location>
        <begin position="141"/>
        <end position="158"/>
    </location>
</feature>
<dbReference type="AlphaFoldDB" id="A0A328C3X1"/>
<accession>A0A328C3X1</accession>
<feature type="transmembrane region" description="Helical" evidence="1">
    <location>
        <begin position="53"/>
        <end position="71"/>
    </location>
</feature>
<keyword evidence="1" id="KW-0472">Membrane</keyword>
<keyword evidence="3" id="KW-1185">Reference proteome</keyword>
<comment type="caution">
    <text evidence="2">The sequence shown here is derived from an EMBL/GenBank/DDBJ whole genome shotgun (WGS) entry which is preliminary data.</text>
</comment>
<dbReference type="OrthoDB" id="9815569at2"/>
<organism evidence="2 3">
    <name type="scientific">Lujinxingia litoralis</name>
    <dbReference type="NCBI Taxonomy" id="2211119"/>
    <lineage>
        <taxon>Bacteria</taxon>
        <taxon>Deltaproteobacteria</taxon>
        <taxon>Bradymonadales</taxon>
        <taxon>Lujinxingiaceae</taxon>
        <taxon>Lujinxingia</taxon>
    </lineage>
</organism>
<dbReference type="EMBL" id="QHKO01000007">
    <property type="protein sequence ID" value="RAL20998.1"/>
    <property type="molecule type" value="Genomic_DNA"/>
</dbReference>
<reference evidence="2 3" key="1">
    <citation type="submission" date="2018-05" db="EMBL/GenBank/DDBJ databases">
        <title>Lujinxingia marina gen. nov. sp. nov., a new facultative anaerobic member of the class Deltaproteobacteria, and proposal of Lujinxingaceae fam. nov.</title>
        <authorList>
            <person name="Li C.-M."/>
        </authorList>
    </citation>
    <scope>NUCLEOTIDE SEQUENCE [LARGE SCALE GENOMIC DNA]</scope>
    <source>
        <strain evidence="2 3">B210</strain>
    </source>
</reference>
<evidence type="ECO:0008006" key="4">
    <source>
        <dbReference type="Google" id="ProtNLM"/>
    </source>
</evidence>
<dbReference type="Pfam" id="PF10028">
    <property type="entry name" value="DUF2270"/>
    <property type="match status" value="1"/>
</dbReference>
<evidence type="ECO:0000313" key="3">
    <source>
        <dbReference type="Proteomes" id="UP000249169"/>
    </source>
</evidence>
<dbReference type="InterPro" id="IPR014470">
    <property type="entry name" value="UCP01500"/>
</dbReference>
<dbReference type="RefSeq" id="WP_111730729.1">
    <property type="nucleotide sequence ID" value="NZ_QHKO01000007.1"/>
</dbReference>
<gene>
    <name evidence="2" type="ORF">DL240_15115</name>
</gene>
<protein>
    <recommendedName>
        <fullName evidence="4">DUF2270 domain-containing protein</fullName>
    </recommendedName>
</protein>
<sequence length="251" mass="29203">MDDDSPDRTVMVHFYRASVIHADVWRQRLDATTNWAIVTNAAMLSFTLSQPDTPHFIVLLLIGVNFLLLIMESRRYQLYDLWRRRIRCLDRYFIAPNLAPGHGPSSTHARRELKALADDLGHSYPQLNLIDAVGYRLRRNYGYIQLIALGSWYLKLFIHPTVVTDTEQFVRRAHIGYISGPVTMTLVTSLTLIVLFIALRAPSEQMVAWQQLPSPIERLLRTPIFHRRMALDEEENFHRHDHRDEDDSPES</sequence>
<evidence type="ECO:0000313" key="2">
    <source>
        <dbReference type="EMBL" id="RAL20998.1"/>
    </source>
</evidence>
<dbReference type="Proteomes" id="UP000249169">
    <property type="component" value="Unassembled WGS sequence"/>
</dbReference>
<evidence type="ECO:0000256" key="1">
    <source>
        <dbReference type="SAM" id="Phobius"/>
    </source>
</evidence>
<proteinExistence type="predicted"/>
<keyword evidence="1" id="KW-0812">Transmembrane</keyword>
<keyword evidence="1" id="KW-1133">Transmembrane helix</keyword>
<name>A0A328C3X1_9DELT</name>